<organism evidence="2 3">
    <name type="scientific">Roseicitreum antarcticum</name>
    <dbReference type="NCBI Taxonomy" id="564137"/>
    <lineage>
        <taxon>Bacteria</taxon>
        <taxon>Pseudomonadati</taxon>
        <taxon>Pseudomonadota</taxon>
        <taxon>Alphaproteobacteria</taxon>
        <taxon>Rhodobacterales</taxon>
        <taxon>Paracoccaceae</taxon>
        <taxon>Roseicitreum</taxon>
    </lineage>
</organism>
<reference evidence="2 3" key="1">
    <citation type="submission" date="2016-10" db="EMBL/GenBank/DDBJ databases">
        <authorList>
            <person name="de Groot N.N."/>
        </authorList>
    </citation>
    <scope>NUCLEOTIDE SEQUENCE [LARGE SCALE GENOMIC DNA]</scope>
    <source>
        <strain evidence="2 3">CGMCC 1.8894</strain>
    </source>
</reference>
<evidence type="ECO:0000256" key="1">
    <source>
        <dbReference type="SAM" id="MobiDB-lite"/>
    </source>
</evidence>
<sequence length="248" mass="27667">MTYCSVRLAPSRQPMRILIACECSGIVRRAFAARGHDVWSIDTKRAQDGSNRHIVGDLRDHLHDGWDLLAVMHPPCTRLTNSGVRWLKEPPANPPEAATGAERAAWQQLSRDARLAIMWRLLNEGTAFFSDCWNAPIPRVAVENPVMHKHAKARIRNFKKHSQSVQPWQYGVDPAGPDNVKKRTCLWLRGLPKLVPTGTLDGSTARDEVHKAAPGPDRAARRSRFFPGLAAAMAQQWGDWAIQEAAHG</sequence>
<protein>
    <recommendedName>
        <fullName evidence="4">DNA cytosine methyltransferase</fullName>
    </recommendedName>
</protein>
<keyword evidence="3" id="KW-1185">Reference proteome</keyword>
<evidence type="ECO:0000313" key="2">
    <source>
        <dbReference type="EMBL" id="SDW77318.1"/>
    </source>
</evidence>
<proteinExistence type="predicted"/>
<gene>
    <name evidence="2" type="ORF">SAMN04488238_103313</name>
</gene>
<feature type="region of interest" description="Disordered" evidence="1">
    <location>
        <begin position="199"/>
        <end position="219"/>
    </location>
</feature>
<evidence type="ECO:0000313" key="3">
    <source>
        <dbReference type="Proteomes" id="UP000198539"/>
    </source>
</evidence>
<dbReference type="EMBL" id="FNOM01000003">
    <property type="protein sequence ID" value="SDW77318.1"/>
    <property type="molecule type" value="Genomic_DNA"/>
</dbReference>
<dbReference type="STRING" id="564137.SAMN04488238_103313"/>
<name>A0A1H2W9X8_9RHOB</name>
<dbReference type="Proteomes" id="UP000198539">
    <property type="component" value="Unassembled WGS sequence"/>
</dbReference>
<dbReference type="AlphaFoldDB" id="A0A1H2W9X8"/>
<evidence type="ECO:0008006" key="4">
    <source>
        <dbReference type="Google" id="ProtNLM"/>
    </source>
</evidence>
<accession>A0A1H2W9X8</accession>